<evidence type="ECO:0000313" key="13">
    <source>
        <dbReference type="Proteomes" id="UP000036923"/>
    </source>
</evidence>
<keyword evidence="3" id="KW-0479">Metal-binding</keyword>
<sequence length="835" mass="92782">MKNPLKDLTALKANSDIHGNTVIAMQQCFNGVPVHGGTIRVQFDKSSTITRISNKYQPELDIDTEPKINADKAVEIAINDMKKGKLDETVPVTLKIFEYEEKWYLAWILRIVNYENKELTINKYFIDAINGNIILKHNDLKAMPDSTGSGTGYYSGSGNIRTFKDGNNYKLIDNSRVASGGPSIRVCDCDGLFIDPTNSNISLDSDNNWKNSASSPRKLHQGPEVDALRFLGQVVDYFKNTHNWNSFDNHGSPLYAGVHYGDNENNGYWIGTGIVFGDGDGSLLDYTNTLDFAAHEFTHGVTDYTANLDYFNQAGGLNESFSDIFAVMVDRGDFLIFEDCTTPTIAGDAGRIMNNPSDVNAVWRQPNHFLSSLDSMNTGYFNGQDPHYSSGFVNYACYLMCNGGTHPNSGISVVGIGREKIEKIFFHALSIGLLGNNNATFIECREACLNAVDLIYKNDPEYLRILDTVKNAFTAVGIGPDIFVRDSLTDTGIIPSVGTLYLSPDIIVRNNLVENPKEEFADLSDDTLCENVEIGQDNYIYVRLQNRGSVSGSSAVKVYWTDPSSFNNPSTWKIIGAAGIFDLAPGKTFVTAPIKWEASNLPPLGHFCIVAELDSTDDPSPDKSIITTGEMYNKFISQSNNFAWRNVNVVDIIEGGVVELDFYLQAPTNAEKGDLRLDMTDIPKNSKIKFKILKRLTVGVEFEGVKLEKSESRYNYYTIDANKVSYIRNIPFKPSDKSNVRIYIKFPDNTSGKLQTFCSQLFGGKQSASITHVINLLNGASFEYIVNRNSGEIHKKGCEWVDKMAKANMVGYHTLQYAHINGYDNCAFCLGESKR</sequence>
<evidence type="ECO:0000256" key="6">
    <source>
        <dbReference type="ARBA" id="ARBA00022833"/>
    </source>
</evidence>
<gene>
    <name evidence="12" type="ORF">Bccel_5718</name>
</gene>
<dbReference type="PANTHER" id="PTHR33794:SF1">
    <property type="entry name" value="BACILLOLYSIN"/>
    <property type="match status" value="1"/>
</dbReference>
<keyword evidence="7" id="KW-0482">Metalloprotease</keyword>
<evidence type="ECO:0000256" key="3">
    <source>
        <dbReference type="ARBA" id="ARBA00022723"/>
    </source>
</evidence>
<feature type="active site" evidence="8">
    <location>
        <position position="296"/>
    </location>
</feature>
<dbReference type="AlphaFoldDB" id="A0A0L6JX58"/>
<dbReference type="PANTHER" id="PTHR33794">
    <property type="entry name" value="BACILLOLYSIN"/>
    <property type="match status" value="1"/>
</dbReference>
<dbReference type="PRINTS" id="PR00730">
    <property type="entry name" value="THERMOLYSIN"/>
</dbReference>
<keyword evidence="13" id="KW-1185">Reference proteome</keyword>
<dbReference type="EC" id="3.4.24.27" evidence="12"/>
<keyword evidence="2" id="KW-0645">Protease</keyword>
<proteinExistence type="inferred from homology"/>
<dbReference type="InterPro" id="IPR050728">
    <property type="entry name" value="Zinc_Metalloprotease_M4"/>
</dbReference>
<dbReference type="STRING" id="398512.Bccel_5718"/>
<evidence type="ECO:0000256" key="2">
    <source>
        <dbReference type="ARBA" id="ARBA00022670"/>
    </source>
</evidence>
<feature type="active site" description="Proton donor" evidence="8">
    <location>
        <position position="387"/>
    </location>
</feature>
<keyword evidence="4" id="KW-0732">Signal</keyword>
<keyword evidence="6" id="KW-0862">Zinc</keyword>
<keyword evidence="5 12" id="KW-0378">Hydrolase</keyword>
<dbReference type="SUPFAM" id="SSF55486">
    <property type="entry name" value="Metalloproteases ('zincins'), catalytic domain"/>
    <property type="match status" value="1"/>
</dbReference>
<evidence type="ECO:0000313" key="12">
    <source>
        <dbReference type="EMBL" id="KNY30438.1"/>
    </source>
</evidence>
<comment type="similarity">
    <text evidence="1">Belongs to the peptidase M4 family.</text>
</comment>
<accession>A0A0L6JX58</accession>
<dbReference type="Gene3D" id="3.10.170.10">
    <property type="match status" value="1"/>
</dbReference>
<dbReference type="Pfam" id="PF01447">
    <property type="entry name" value="Peptidase_M4"/>
    <property type="match status" value="1"/>
</dbReference>
<dbReference type="Pfam" id="PF07504">
    <property type="entry name" value="FTP"/>
    <property type="match status" value="1"/>
</dbReference>
<evidence type="ECO:0000256" key="5">
    <source>
        <dbReference type="ARBA" id="ARBA00022801"/>
    </source>
</evidence>
<dbReference type="eggNOG" id="COG1404">
    <property type="taxonomic scope" value="Bacteria"/>
</dbReference>
<feature type="domain" description="Peptidase M4 C-terminal" evidence="10">
    <location>
        <begin position="306"/>
        <end position="478"/>
    </location>
</feature>
<dbReference type="GO" id="GO:0004222">
    <property type="term" value="F:metalloendopeptidase activity"/>
    <property type="evidence" value="ECO:0007669"/>
    <property type="project" value="InterPro"/>
</dbReference>
<dbReference type="InterPro" id="IPR011096">
    <property type="entry name" value="FTP_domain"/>
</dbReference>
<dbReference type="EMBL" id="LGTC01000001">
    <property type="protein sequence ID" value="KNY30438.1"/>
    <property type="molecule type" value="Genomic_DNA"/>
</dbReference>
<dbReference type="CDD" id="cd09597">
    <property type="entry name" value="M4_TLP"/>
    <property type="match status" value="1"/>
</dbReference>
<dbReference type="GO" id="GO:0006508">
    <property type="term" value="P:proteolysis"/>
    <property type="evidence" value="ECO:0007669"/>
    <property type="project" value="UniProtKB-KW"/>
</dbReference>
<dbReference type="GO" id="GO:0046872">
    <property type="term" value="F:metal ion binding"/>
    <property type="evidence" value="ECO:0007669"/>
    <property type="project" value="UniProtKB-KW"/>
</dbReference>
<evidence type="ECO:0000259" key="9">
    <source>
        <dbReference type="Pfam" id="PF01447"/>
    </source>
</evidence>
<dbReference type="InterPro" id="IPR013856">
    <property type="entry name" value="Peptidase_M4_domain"/>
</dbReference>
<reference evidence="13" key="1">
    <citation type="submission" date="2015-07" db="EMBL/GenBank/DDBJ databases">
        <title>Near-Complete Genome Sequence of the Cellulolytic Bacterium Bacteroides (Pseudobacteroides) cellulosolvens ATCC 35603.</title>
        <authorList>
            <person name="Dassa B."/>
            <person name="Utturkar S.M."/>
            <person name="Klingeman D.M."/>
            <person name="Hurt R.A."/>
            <person name="Keller M."/>
            <person name="Xu J."/>
            <person name="Reddy Y.H.K."/>
            <person name="Borovok I."/>
            <person name="Grinberg I.R."/>
            <person name="Lamed R."/>
            <person name="Zhivin O."/>
            <person name="Bayer E.A."/>
            <person name="Brown S.D."/>
        </authorList>
    </citation>
    <scope>NUCLEOTIDE SEQUENCE [LARGE SCALE GENOMIC DNA]</scope>
    <source>
        <strain evidence="13">DSM 2933</strain>
    </source>
</reference>
<name>A0A0L6JX58_9FIRM</name>
<dbReference type="Pfam" id="PF02868">
    <property type="entry name" value="Peptidase_M4_C"/>
    <property type="match status" value="1"/>
</dbReference>
<evidence type="ECO:0000256" key="1">
    <source>
        <dbReference type="ARBA" id="ARBA00009388"/>
    </source>
</evidence>
<evidence type="ECO:0000256" key="7">
    <source>
        <dbReference type="ARBA" id="ARBA00023049"/>
    </source>
</evidence>
<evidence type="ECO:0000256" key="4">
    <source>
        <dbReference type="ARBA" id="ARBA00022729"/>
    </source>
</evidence>
<dbReference type="InterPro" id="IPR001570">
    <property type="entry name" value="Peptidase_M4_C_domain"/>
</dbReference>
<dbReference type="PATRIC" id="fig|398512.5.peg.5996"/>
<protein>
    <submittedName>
        <fullName evidence="12">Thermolysin</fullName>
        <ecNumber evidence="12">3.4.24.27</ecNumber>
    </submittedName>
</protein>
<dbReference type="Gene3D" id="3.10.450.490">
    <property type="match status" value="1"/>
</dbReference>
<feature type="domain" description="Peptidase M4" evidence="9">
    <location>
        <begin position="147"/>
        <end position="303"/>
    </location>
</feature>
<organism evidence="12 13">
    <name type="scientific">Pseudobacteroides cellulosolvens ATCC 35603 = DSM 2933</name>
    <dbReference type="NCBI Taxonomy" id="398512"/>
    <lineage>
        <taxon>Bacteria</taxon>
        <taxon>Bacillati</taxon>
        <taxon>Bacillota</taxon>
        <taxon>Clostridia</taxon>
        <taxon>Eubacteriales</taxon>
        <taxon>Oscillospiraceae</taxon>
        <taxon>Pseudobacteroides</taxon>
    </lineage>
</organism>
<comment type="caution">
    <text evidence="12">The sequence shown here is derived from an EMBL/GenBank/DDBJ whole genome shotgun (WGS) entry which is preliminary data.</text>
</comment>
<dbReference type="RefSeq" id="WP_050753952.1">
    <property type="nucleotide sequence ID" value="NZ_LGTC01000001.1"/>
</dbReference>
<evidence type="ECO:0000259" key="11">
    <source>
        <dbReference type="Pfam" id="PF07504"/>
    </source>
</evidence>
<evidence type="ECO:0000259" key="10">
    <source>
        <dbReference type="Pfam" id="PF02868"/>
    </source>
</evidence>
<evidence type="ECO:0000256" key="8">
    <source>
        <dbReference type="PIRSR" id="PIRSR623612-1"/>
    </source>
</evidence>
<feature type="domain" description="FTP" evidence="11">
    <location>
        <begin position="7"/>
        <end position="55"/>
    </location>
</feature>
<dbReference type="Gene3D" id="1.10.390.10">
    <property type="entry name" value="Neutral Protease Domain 2"/>
    <property type="match status" value="1"/>
</dbReference>
<dbReference type="eggNOG" id="COG3227">
    <property type="taxonomic scope" value="Bacteria"/>
</dbReference>
<dbReference type="InterPro" id="IPR023612">
    <property type="entry name" value="Peptidase_M4"/>
</dbReference>
<dbReference type="Proteomes" id="UP000036923">
    <property type="component" value="Unassembled WGS sequence"/>
</dbReference>
<dbReference type="InterPro" id="IPR027268">
    <property type="entry name" value="Peptidase_M4/M1_CTD_sf"/>
</dbReference>